<sequence length="104" mass="11768">MVTVYLSTDPHSMIYGYRPGDTFLLADRFLLDNPGHTGGIDDDCAVLERVFAALNDHPRHHDIDHTRRWYRRGHRSLSVGDVVGLGHRHYACTAVGWRHVPPPG</sequence>
<proteinExistence type="predicted"/>
<dbReference type="Proteomes" id="UP000658127">
    <property type="component" value="Unassembled WGS sequence"/>
</dbReference>
<protein>
    <submittedName>
        <fullName evidence="1">Uncharacterized protein</fullName>
    </submittedName>
</protein>
<name>A0ABQ2KDD9_9NOCA</name>
<reference evidence="2" key="1">
    <citation type="journal article" date="2019" name="Int. J. Syst. Evol. Microbiol.">
        <title>The Global Catalogue of Microorganisms (GCM) 10K type strain sequencing project: providing services to taxonomists for standard genome sequencing and annotation.</title>
        <authorList>
            <consortium name="The Broad Institute Genomics Platform"/>
            <consortium name="The Broad Institute Genome Sequencing Center for Infectious Disease"/>
            <person name="Wu L."/>
            <person name="Ma J."/>
        </authorList>
    </citation>
    <scope>NUCLEOTIDE SEQUENCE [LARGE SCALE GENOMIC DNA]</scope>
    <source>
        <strain evidence="2">CGMCC 4.7329</strain>
    </source>
</reference>
<evidence type="ECO:0000313" key="1">
    <source>
        <dbReference type="EMBL" id="GGN78344.1"/>
    </source>
</evidence>
<comment type="caution">
    <text evidence="1">The sequence shown here is derived from an EMBL/GenBank/DDBJ whole genome shotgun (WGS) entry which is preliminary data.</text>
</comment>
<gene>
    <name evidence="1" type="ORF">GCM10011610_25750</name>
</gene>
<dbReference type="EMBL" id="BMNE01000003">
    <property type="protein sequence ID" value="GGN78344.1"/>
    <property type="molecule type" value="Genomic_DNA"/>
</dbReference>
<accession>A0ABQ2KDD9</accession>
<keyword evidence="2" id="KW-1185">Reference proteome</keyword>
<organism evidence="1 2">
    <name type="scientific">Nocardia rhizosphaerihabitans</name>
    <dbReference type="NCBI Taxonomy" id="1691570"/>
    <lineage>
        <taxon>Bacteria</taxon>
        <taxon>Bacillati</taxon>
        <taxon>Actinomycetota</taxon>
        <taxon>Actinomycetes</taxon>
        <taxon>Mycobacteriales</taxon>
        <taxon>Nocardiaceae</taxon>
        <taxon>Nocardia</taxon>
    </lineage>
</organism>
<evidence type="ECO:0000313" key="2">
    <source>
        <dbReference type="Proteomes" id="UP000658127"/>
    </source>
</evidence>